<keyword evidence="1" id="KW-0966">Cell projection</keyword>
<feature type="non-terminal residue" evidence="1">
    <location>
        <position position="1"/>
    </location>
</feature>
<gene>
    <name evidence="1" type="ORF">OM075_25240</name>
</gene>
<organism evidence="1 2">
    <name type="scientific">Plebeiibacterium sediminum</name>
    <dbReference type="NCBI Taxonomy" id="2992112"/>
    <lineage>
        <taxon>Bacteria</taxon>
        <taxon>Pseudomonadati</taxon>
        <taxon>Bacteroidota</taxon>
        <taxon>Bacteroidia</taxon>
        <taxon>Marinilabiliales</taxon>
        <taxon>Marinilabiliaceae</taxon>
        <taxon>Plebeiibacterium</taxon>
    </lineage>
</organism>
<evidence type="ECO:0000313" key="1">
    <source>
        <dbReference type="EMBL" id="MCW3789786.1"/>
    </source>
</evidence>
<keyword evidence="2" id="KW-1185">Reference proteome</keyword>
<keyword evidence="1" id="KW-0282">Flagellum</keyword>
<dbReference type="InterPro" id="IPR011659">
    <property type="entry name" value="WD40"/>
</dbReference>
<dbReference type="SUPFAM" id="SSF82171">
    <property type="entry name" value="DPP6 N-terminal domain-like"/>
    <property type="match status" value="1"/>
</dbReference>
<reference evidence="1" key="1">
    <citation type="submission" date="2022-10" db="EMBL/GenBank/DDBJ databases">
        <authorList>
            <person name="Yu W.X."/>
        </authorList>
    </citation>
    <scope>NUCLEOTIDE SEQUENCE</scope>
    <source>
        <strain evidence="1">AAT</strain>
    </source>
</reference>
<dbReference type="EMBL" id="JAPDPJ010000226">
    <property type="protein sequence ID" value="MCW3789786.1"/>
    <property type="molecule type" value="Genomic_DNA"/>
</dbReference>
<keyword evidence="1" id="KW-0969">Cilium</keyword>
<accession>A0AAE3MA12</accession>
<feature type="non-terminal residue" evidence="1">
    <location>
        <position position="303"/>
    </location>
</feature>
<name>A0AAE3MA12_9BACT</name>
<dbReference type="Proteomes" id="UP001209229">
    <property type="component" value="Unassembled WGS sequence"/>
</dbReference>
<sequence>QLAVAYLKVSETVKSENTFASVAMDHLSNDQLFMYAQSLKYNGKYAEADRVIAMYKERNPEDGRATELLNSLPKIEKILAEERYLIDEVDFNSEQSDFGPVAYNGDIYFVSARDLDYIIKREYAWKEAPYLNVLKTSEKEGLFSNPKLFSTEMRSMFHDGPVCFSKDGKELYITRNINNDFIDANFKKKKGYNNLIILKSEKQADGSWSKPEELPFNSKAYSCGHACLSSDGNRLYFTSNMPGSIGGTDIYYVDKEGDSWSIPVNLGKDINTEGDEMFPFIHQSGRLYFASNGHVGVGGLDIF</sequence>
<proteinExistence type="predicted"/>
<protein>
    <submittedName>
        <fullName evidence="1">Flagellar motor protein MotB</fullName>
    </submittedName>
</protein>
<dbReference type="Pfam" id="PF07676">
    <property type="entry name" value="PD40"/>
    <property type="match status" value="2"/>
</dbReference>
<dbReference type="AlphaFoldDB" id="A0AAE3MA12"/>
<comment type="caution">
    <text evidence="1">The sequence shown here is derived from an EMBL/GenBank/DDBJ whole genome shotgun (WGS) entry which is preliminary data.</text>
</comment>
<evidence type="ECO:0000313" key="2">
    <source>
        <dbReference type="Proteomes" id="UP001209229"/>
    </source>
</evidence>